<feature type="domain" description="Helicase C-terminal" evidence="10">
    <location>
        <begin position="236"/>
        <end position="391"/>
    </location>
</feature>
<name>A0ABT8S3V8_9BURK</name>
<accession>A0ABT8S3V8</accession>
<dbReference type="SMART" id="SM00490">
    <property type="entry name" value="HELICc"/>
    <property type="match status" value="1"/>
</dbReference>
<evidence type="ECO:0000313" key="12">
    <source>
        <dbReference type="EMBL" id="MDO1532041.1"/>
    </source>
</evidence>
<dbReference type="InterPro" id="IPR014014">
    <property type="entry name" value="RNA_helicase_DEAD_Q_motif"/>
</dbReference>
<feature type="compositionally biased region" description="Basic residues" evidence="8">
    <location>
        <begin position="395"/>
        <end position="408"/>
    </location>
</feature>
<dbReference type="Gene3D" id="3.40.50.300">
    <property type="entry name" value="P-loop containing nucleotide triphosphate hydrolases"/>
    <property type="match status" value="2"/>
</dbReference>
<dbReference type="Proteomes" id="UP001169027">
    <property type="component" value="Unassembled WGS sequence"/>
</dbReference>
<dbReference type="Pfam" id="PF00271">
    <property type="entry name" value="Helicase_C"/>
    <property type="match status" value="1"/>
</dbReference>
<dbReference type="SMART" id="SM00487">
    <property type="entry name" value="DEXDc"/>
    <property type="match status" value="1"/>
</dbReference>
<dbReference type="PROSITE" id="PS51192">
    <property type="entry name" value="HELICASE_ATP_BIND_1"/>
    <property type="match status" value="1"/>
</dbReference>
<evidence type="ECO:0000256" key="2">
    <source>
        <dbReference type="ARBA" id="ARBA00022801"/>
    </source>
</evidence>
<dbReference type="InterPro" id="IPR001650">
    <property type="entry name" value="Helicase_C-like"/>
</dbReference>
<gene>
    <name evidence="12" type="ORF">Q2T77_07060</name>
</gene>
<evidence type="ECO:0000313" key="13">
    <source>
        <dbReference type="Proteomes" id="UP001169027"/>
    </source>
</evidence>
<evidence type="ECO:0000256" key="6">
    <source>
        <dbReference type="PROSITE-ProRule" id="PRU00552"/>
    </source>
</evidence>
<dbReference type="CDD" id="cd00268">
    <property type="entry name" value="DEADc"/>
    <property type="match status" value="1"/>
</dbReference>
<dbReference type="InterPro" id="IPR014001">
    <property type="entry name" value="Helicase_ATP-bd"/>
</dbReference>
<dbReference type="EC" id="3.6.4.-" evidence="12"/>
<keyword evidence="3 7" id="KW-0347">Helicase</keyword>
<dbReference type="PANTHER" id="PTHR47959:SF13">
    <property type="entry name" value="ATP-DEPENDENT RNA HELICASE RHLE"/>
    <property type="match status" value="1"/>
</dbReference>
<protein>
    <submittedName>
        <fullName evidence="12">DEAD/DEAH box helicase</fullName>
        <ecNumber evidence="12">3.6.4.-</ecNumber>
    </submittedName>
</protein>
<dbReference type="PROSITE" id="PS51195">
    <property type="entry name" value="Q_MOTIF"/>
    <property type="match status" value="1"/>
</dbReference>
<dbReference type="PROSITE" id="PS51194">
    <property type="entry name" value="HELICASE_CTER"/>
    <property type="match status" value="1"/>
</dbReference>
<reference evidence="12" key="1">
    <citation type="submission" date="2023-06" db="EMBL/GenBank/DDBJ databases">
        <authorList>
            <person name="Jiang Y."/>
            <person name="Liu Q."/>
        </authorList>
    </citation>
    <scope>NUCLEOTIDE SEQUENCE</scope>
    <source>
        <strain evidence="12">CGMCC 1.12090</strain>
    </source>
</reference>
<dbReference type="RefSeq" id="WP_301805915.1">
    <property type="nucleotide sequence ID" value="NZ_JAUJZH010000004.1"/>
</dbReference>
<feature type="short sequence motif" description="Q motif" evidence="6">
    <location>
        <begin position="1"/>
        <end position="29"/>
    </location>
</feature>
<keyword evidence="2 7" id="KW-0378">Hydrolase</keyword>
<evidence type="ECO:0000256" key="3">
    <source>
        <dbReference type="ARBA" id="ARBA00022806"/>
    </source>
</evidence>
<dbReference type="InterPro" id="IPR011545">
    <property type="entry name" value="DEAD/DEAH_box_helicase_dom"/>
</dbReference>
<dbReference type="EMBL" id="JAUKVY010000004">
    <property type="protein sequence ID" value="MDO1532041.1"/>
    <property type="molecule type" value="Genomic_DNA"/>
</dbReference>
<dbReference type="InterPro" id="IPR000629">
    <property type="entry name" value="RNA-helicase_DEAD-box_CS"/>
</dbReference>
<keyword evidence="4 7" id="KW-0067">ATP-binding</keyword>
<feature type="domain" description="Helicase ATP-binding" evidence="9">
    <location>
        <begin position="32"/>
        <end position="208"/>
    </location>
</feature>
<dbReference type="InterPro" id="IPR050079">
    <property type="entry name" value="DEAD_box_RNA_helicase"/>
</dbReference>
<keyword evidence="1 7" id="KW-0547">Nucleotide-binding</keyword>
<dbReference type="InterPro" id="IPR027417">
    <property type="entry name" value="P-loop_NTPase"/>
</dbReference>
<evidence type="ECO:0000259" key="11">
    <source>
        <dbReference type="PROSITE" id="PS51195"/>
    </source>
</evidence>
<dbReference type="CDD" id="cd18787">
    <property type="entry name" value="SF2_C_DEAD"/>
    <property type="match status" value="1"/>
</dbReference>
<evidence type="ECO:0000259" key="10">
    <source>
        <dbReference type="PROSITE" id="PS51194"/>
    </source>
</evidence>
<dbReference type="PROSITE" id="PS00039">
    <property type="entry name" value="DEAD_ATP_HELICASE"/>
    <property type="match status" value="1"/>
</dbReference>
<dbReference type="Pfam" id="PF00270">
    <property type="entry name" value="DEAD"/>
    <property type="match status" value="1"/>
</dbReference>
<proteinExistence type="inferred from homology"/>
<evidence type="ECO:0000259" key="9">
    <source>
        <dbReference type="PROSITE" id="PS51192"/>
    </source>
</evidence>
<evidence type="ECO:0000256" key="4">
    <source>
        <dbReference type="ARBA" id="ARBA00022840"/>
    </source>
</evidence>
<sequence length="408" mass="43635">MPFHSLGLDPSLVRAATDKGYLAPTAIQVAAIPAILQGRDLLGAARTGSGKTAAFSLPLLQRLAGAGRQQPRRLQALVLVPTRELAAQVGESMRSLAQQLPVPMRIAVAFGGVSINPQMMALRGGADVMIATPGRLLDLLDHRALRLSSVSMLVLDEADRLFDLGFAEELGRILALLPERRQNLLFSATFPPAIQSLAERLLSDPVRVEAQDDPVGEPAAIQQRAIEVDAGRRTQLLRQLVKGSGWTRVLVFVATKHGAEMVADKLRRAGVEAEPFHGLLSQGKRTQVLADFKASRVQVVVATDLAARGIDVAQLPVVVNYDLPRSAVDYVHRIGRTGRAGASGVAVSFVSAATEAHFRLIEKRQGLNVPRERVVGFEPAEAPPPAPADAGGGIKGKRPSKKDKLRGM</sequence>
<organism evidence="12 13">
    <name type="scientific">Variovorax ginsengisoli</name>
    <dbReference type="NCBI Taxonomy" id="363844"/>
    <lineage>
        <taxon>Bacteria</taxon>
        <taxon>Pseudomonadati</taxon>
        <taxon>Pseudomonadota</taxon>
        <taxon>Betaproteobacteria</taxon>
        <taxon>Burkholderiales</taxon>
        <taxon>Comamonadaceae</taxon>
        <taxon>Variovorax</taxon>
    </lineage>
</organism>
<comment type="similarity">
    <text evidence="5 7">Belongs to the DEAD box helicase family.</text>
</comment>
<dbReference type="GO" id="GO:0004386">
    <property type="term" value="F:helicase activity"/>
    <property type="evidence" value="ECO:0007669"/>
    <property type="project" value="UniProtKB-KW"/>
</dbReference>
<comment type="caution">
    <text evidence="12">The sequence shown here is derived from an EMBL/GenBank/DDBJ whole genome shotgun (WGS) entry which is preliminary data.</text>
</comment>
<evidence type="ECO:0000256" key="1">
    <source>
        <dbReference type="ARBA" id="ARBA00022741"/>
    </source>
</evidence>
<feature type="domain" description="DEAD-box RNA helicase Q" evidence="11">
    <location>
        <begin position="1"/>
        <end position="29"/>
    </location>
</feature>
<dbReference type="InterPro" id="IPR044742">
    <property type="entry name" value="DEAD/DEAH_RhlB"/>
</dbReference>
<feature type="region of interest" description="Disordered" evidence="8">
    <location>
        <begin position="375"/>
        <end position="408"/>
    </location>
</feature>
<dbReference type="SUPFAM" id="SSF52540">
    <property type="entry name" value="P-loop containing nucleoside triphosphate hydrolases"/>
    <property type="match status" value="1"/>
</dbReference>
<dbReference type="GO" id="GO:0016787">
    <property type="term" value="F:hydrolase activity"/>
    <property type="evidence" value="ECO:0007669"/>
    <property type="project" value="UniProtKB-KW"/>
</dbReference>
<evidence type="ECO:0000256" key="8">
    <source>
        <dbReference type="SAM" id="MobiDB-lite"/>
    </source>
</evidence>
<evidence type="ECO:0000256" key="7">
    <source>
        <dbReference type="RuleBase" id="RU000492"/>
    </source>
</evidence>
<keyword evidence="13" id="KW-1185">Reference proteome</keyword>
<evidence type="ECO:0000256" key="5">
    <source>
        <dbReference type="ARBA" id="ARBA00038437"/>
    </source>
</evidence>
<dbReference type="PANTHER" id="PTHR47959">
    <property type="entry name" value="ATP-DEPENDENT RNA HELICASE RHLE-RELATED"/>
    <property type="match status" value="1"/>
</dbReference>